<sequence length="482" mass="52716">MTRANCPRCGGRLARDNDSGRCAPCQAAERDRLSMPPEVPASFWSHPPMRAALVERHLGRVIRAYRHHPYHGRAALPQAVVAGWLGVTQAQLSRIENGPPLAHLDRLSHWATLLKVPAEHLWFDLAGGRGSSKRKSTPQPIPAVEGPDENRRMLLAGIAAVAAGAGLLCGSTISQSRRIGTADVARLHAILDLYRSVDYECGGGTLYREVARFAESVYRMLDWSHSASLTPQLVAAVAAARQLAGWTALDAGRHADAQRHFVAGERAAVAANDWPLTAMIRYSHAKQLQHLRHNRDALATLQLAHGQLGSHATPAVKALLLGAEAASHAALGDHQTAERSLGEASTQFERIDAEREPRWMAFYDRGELLAQYGRVYRDKARQDKKYGSAAVRFVTDAIDAFGPGNLRSSVLNEVGLCSAFFLADEPEQALNVGRRVFHQAQSVSSSRVIDRVANLRRDLARHRELPEVGAFAHDLARLGARR</sequence>
<dbReference type="InterPro" id="IPR001387">
    <property type="entry name" value="Cro/C1-type_HTH"/>
</dbReference>
<dbReference type="Proteomes" id="UP000053246">
    <property type="component" value="Unassembled WGS sequence"/>
</dbReference>
<comment type="caution">
    <text evidence="2">The sequence shown here is derived from an EMBL/GenBank/DDBJ whole genome shotgun (WGS) entry which is preliminary data.</text>
</comment>
<dbReference type="EMBL" id="LMWI01000001">
    <property type="protein sequence ID" value="KUJ48487.1"/>
    <property type="molecule type" value="Genomic_DNA"/>
</dbReference>
<proteinExistence type="predicted"/>
<feature type="domain" description="HTH cro/C1-type" evidence="1">
    <location>
        <begin position="85"/>
        <end position="121"/>
    </location>
</feature>
<dbReference type="PROSITE" id="PS50943">
    <property type="entry name" value="HTH_CROC1"/>
    <property type="match status" value="1"/>
</dbReference>
<name>A0A9X0I7W4_9ACTN</name>
<dbReference type="AlphaFoldDB" id="A0A9X0I7W4"/>
<keyword evidence="3" id="KW-1185">Reference proteome</keyword>
<dbReference type="GO" id="GO:0003677">
    <property type="term" value="F:DNA binding"/>
    <property type="evidence" value="ECO:0007669"/>
    <property type="project" value="InterPro"/>
</dbReference>
<dbReference type="InterPro" id="IPR010982">
    <property type="entry name" value="Lambda_DNA-bd_dom_sf"/>
</dbReference>
<gene>
    <name evidence="2" type="ORF">ADL17_05435</name>
</gene>
<accession>A0A9X0I7W4</accession>
<evidence type="ECO:0000313" key="2">
    <source>
        <dbReference type="EMBL" id="KUJ48487.1"/>
    </source>
</evidence>
<dbReference type="Pfam" id="PF13560">
    <property type="entry name" value="HTH_31"/>
    <property type="match status" value="1"/>
</dbReference>
<dbReference type="Gene3D" id="1.10.260.40">
    <property type="entry name" value="lambda repressor-like DNA-binding domains"/>
    <property type="match status" value="1"/>
</dbReference>
<dbReference type="CDD" id="cd00093">
    <property type="entry name" value="HTH_XRE"/>
    <property type="match status" value="1"/>
</dbReference>
<evidence type="ECO:0000313" key="3">
    <source>
        <dbReference type="Proteomes" id="UP000053246"/>
    </source>
</evidence>
<reference evidence="2 3" key="1">
    <citation type="submission" date="2015-10" db="EMBL/GenBank/DDBJ databases">
        <authorList>
            <person name="Ju K.-S."/>
            <person name="Doroghazi J.R."/>
            <person name="Metcalf W.W."/>
        </authorList>
    </citation>
    <scope>NUCLEOTIDE SEQUENCE [LARGE SCALE GENOMIC DNA]</scope>
    <source>
        <strain evidence="2 3">NRRL B-24793</strain>
    </source>
</reference>
<dbReference type="SUPFAM" id="SSF47413">
    <property type="entry name" value="lambda repressor-like DNA-binding domains"/>
    <property type="match status" value="1"/>
</dbReference>
<evidence type="ECO:0000259" key="1">
    <source>
        <dbReference type="PROSITE" id="PS50943"/>
    </source>
</evidence>
<protein>
    <recommendedName>
        <fullName evidence="1">HTH cro/C1-type domain-containing protein</fullName>
    </recommendedName>
</protein>
<organism evidence="2 3">
    <name type="scientific">Micromonospora maris</name>
    <dbReference type="NCBI Taxonomy" id="1003110"/>
    <lineage>
        <taxon>Bacteria</taxon>
        <taxon>Bacillati</taxon>
        <taxon>Actinomycetota</taxon>
        <taxon>Actinomycetes</taxon>
        <taxon>Micromonosporales</taxon>
        <taxon>Micromonosporaceae</taxon>
        <taxon>Micromonospora</taxon>
    </lineage>
</organism>